<evidence type="ECO:0000256" key="7">
    <source>
        <dbReference type="ARBA" id="ARBA00023136"/>
    </source>
</evidence>
<dbReference type="PIRSF" id="PIRSF002869">
    <property type="entry name" value="MviN"/>
    <property type="match status" value="1"/>
</dbReference>
<keyword evidence="2 10" id="KW-1003">Cell membrane</keyword>
<feature type="transmembrane region" description="Helical" evidence="11">
    <location>
        <begin position="189"/>
        <end position="211"/>
    </location>
</feature>
<feature type="transmembrane region" description="Helical" evidence="11">
    <location>
        <begin position="243"/>
        <end position="269"/>
    </location>
</feature>
<keyword evidence="3 11" id="KW-0812">Transmembrane</keyword>
<keyword evidence="10" id="KW-0961">Cell wall biogenesis/degradation</keyword>
<feature type="transmembrane region" description="Helical" evidence="11">
    <location>
        <begin position="478"/>
        <end position="498"/>
    </location>
</feature>
<comment type="function">
    <text evidence="8 10">Involved in peptidoglycan biosynthesis. Transports lipid-linked peptidoglycan precursors from the inner to the outer leaflet of the cytoplasmic membrane.</text>
</comment>
<evidence type="ECO:0000256" key="11">
    <source>
        <dbReference type="SAM" id="Phobius"/>
    </source>
</evidence>
<feature type="transmembrane region" description="Helical" evidence="11">
    <location>
        <begin position="160"/>
        <end position="183"/>
    </location>
</feature>
<dbReference type="PANTHER" id="PTHR47019">
    <property type="entry name" value="LIPID II FLIPPASE MURJ"/>
    <property type="match status" value="1"/>
</dbReference>
<evidence type="ECO:0000256" key="3">
    <source>
        <dbReference type="ARBA" id="ARBA00022692"/>
    </source>
</evidence>
<comment type="similarity">
    <text evidence="9 10">Belongs to the MurJ/MviN family.</text>
</comment>
<dbReference type="InterPro" id="IPR004268">
    <property type="entry name" value="MurJ"/>
</dbReference>
<protein>
    <recommendedName>
        <fullName evidence="10">Lipid II flippase</fullName>
    </recommendedName>
</protein>
<feature type="transmembrane region" description="Helical" evidence="11">
    <location>
        <begin position="12"/>
        <end position="30"/>
    </location>
</feature>
<dbReference type="EMBL" id="JAKUDN010000002">
    <property type="protein sequence ID" value="MCP8352353.1"/>
    <property type="molecule type" value="Genomic_DNA"/>
</dbReference>
<feature type="transmembrane region" description="Helical" evidence="11">
    <location>
        <begin position="308"/>
        <end position="329"/>
    </location>
</feature>
<evidence type="ECO:0000256" key="1">
    <source>
        <dbReference type="ARBA" id="ARBA00004651"/>
    </source>
</evidence>
<evidence type="ECO:0000313" key="13">
    <source>
        <dbReference type="Proteomes" id="UP001320768"/>
    </source>
</evidence>
<evidence type="ECO:0000256" key="8">
    <source>
        <dbReference type="ARBA" id="ARBA00060041"/>
    </source>
</evidence>
<evidence type="ECO:0000256" key="6">
    <source>
        <dbReference type="ARBA" id="ARBA00022989"/>
    </source>
</evidence>
<evidence type="ECO:0000256" key="10">
    <source>
        <dbReference type="PIRNR" id="PIRNR002869"/>
    </source>
</evidence>
<dbReference type="NCBIfam" id="TIGR01695">
    <property type="entry name" value="murJ_mviN"/>
    <property type="match status" value="1"/>
</dbReference>
<keyword evidence="7 10" id="KW-0472">Membrane</keyword>
<evidence type="ECO:0000256" key="2">
    <source>
        <dbReference type="ARBA" id="ARBA00022475"/>
    </source>
</evidence>
<feature type="transmembrane region" description="Helical" evidence="11">
    <location>
        <begin position="134"/>
        <end position="153"/>
    </location>
</feature>
<comment type="caution">
    <text evidence="12">The sequence shown here is derived from an EMBL/GenBank/DDBJ whole genome shotgun (WGS) entry which is preliminary data.</text>
</comment>
<name>A0ABT1L657_9GAMM</name>
<dbReference type="RefSeq" id="WP_258569459.1">
    <property type="nucleotide sequence ID" value="NZ_JAKUDN010000002.1"/>
</dbReference>
<keyword evidence="4 10" id="KW-0133">Cell shape</keyword>
<dbReference type="Proteomes" id="UP001320768">
    <property type="component" value="Unassembled WGS sequence"/>
</dbReference>
<dbReference type="InterPro" id="IPR051050">
    <property type="entry name" value="Lipid_II_flippase_MurJ/MviN"/>
</dbReference>
<evidence type="ECO:0000256" key="9">
    <source>
        <dbReference type="ARBA" id="ARBA00061532"/>
    </source>
</evidence>
<feature type="transmembrane region" description="Helical" evidence="11">
    <location>
        <begin position="275"/>
        <end position="296"/>
    </location>
</feature>
<dbReference type="PRINTS" id="PR01806">
    <property type="entry name" value="VIRFACTRMVIN"/>
</dbReference>
<keyword evidence="6 11" id="KW-1133">Transmembrane helix</keyword>
<dbReference type="Pfam" id="PF03023">
    <property type="entry name" value="MurJ"/>
    <property type="match status" value="1"/>
</dbReference>
<gene>
    <name evidence="12" type="primary">murJ</name>
    <name evidence="12" type="ORF">MKS91_03500</name>
</gene>
<keyword evidence="13" id="KW-1185">Reference proteome</keyword>
<feature type="transmembrane region" description="Helical" evidence="11">
    <location>
        <begin position="349"/>
        <end position="368"/>
    </location>
</feature>
<proteinExistence type="inferred from homology"/>
<dbReference type="CDD" id="cd13123">
    <property type="entry name" value="MATE_MurJ_like"/>
    <property type="match status" value="1"/>
</dbReference>
<feature type="transmembrane region" description="Helical" evidence="11">
    <location>
        <begin position="388"/>
        <end position="404"/>
    </location>
</feature>
<accession>A0ABT1L657</accession>
<feature type="transmembrane region" description="Helical" evidence="11">
    <location>
        <begin position="92"/>
        <end position="114"/>
    </location>
</feature>
<evidence type="ECO:0000313" key="12">
    <source>
        <dbReference type="EMBL" id="MCP8352353.1"/>
    </source>
</evidence>
<keyword evidence="5 10" id="KW-0573">Peptidoglycan synthesis</keyword>
<feature type="transmembrane region" description="Helical" evidence="11">
    <location>
        <begin position="448"/>
        <end position="466"/>
    </location>
</feature>
<evidence type="ECO:0000256" key="4">
    <source>
        <dbReference type="ARBA" id="ARBA00022960"/>
    </source>
</evidence>
<sequence>MPKSGLLSLDLMMLRMVLNNALITLLSRVLGFVRDVSMAQVMGASWHMDVFLIVFKLPNFFRRLLAEGAFTQALVPAGIRAKDREFFFQQAYGWLWVVIFLLSFPFMCFPDKVLKVFVYGLAESSQQYQLAVRLLPWVFPYLGCMACCGFYTVQLNIAKHFFIGSFLPVLLNSCLIMACYYYSFFESLWYFGYAVLLAGILQVILCAYATWRIGGVLLPGLPRASGEIQSALKQVSIGFSAQLLSYVSSVFDLLLVSYLATGSLSWLYYSERLMLLPVGVIGVVLANILLPKLSVLCQKKDYQGACNILQAGLFWVILIGVPVMMGGLIMGDEIVMVLFSSPEFTAYDVTSTAMVLNVFMLGLPAYMLNRVWGGVSYALLEPSRQLRISAICTSVGIMVSIMLLPLYGHIAIAIGSMVSAWLNSGLLWQYIRDRLGFRFLGCEQVYQILIAVLAMVLCVFFLNHYVVVEVLPNQMGRILMLMIKIVLAAAGYFGVLYMQKTKLSLFF</sequence>
<comment type="subcellular location">
    <subcellularLocation>
        <location evidence="1">Cell membrane</location>
        <topology evidence="1">Multi-pass membrane protein</topology>
    </subcellularLocation>
</comment>
<evidence type="ECO:0000256" key="5">
    <source>
        <dbReference type="ARBA" id="ARBA00022984"/>
    </source>
</evidence>
<organism evidence="12 13">
    <name type="scientific">Candidatus Synchoanobacter obligatus</name>
    <dbReference type="NCBI Taxonomy" id="2919597"/>
    <lineage>
        <taxon>Bacteria</taxon>
        <taxon>Pseudomonadati</taxon>
        <taxon>Pseudomonadota</taxon>
        <taxon>Gammaproteobacteria</taxon>
        <taxon>Candidatus Comchoanobacterales</taxon>
        <taxon>Candidatus Comchoanobacteraceae</taxon>
        <taxon>Candidatus Synchoanobacter</taxon>
    </lineage>
</organism>
<keyword evidence="10" id="KW-0813">Transport</keyword>
<dbReference type="PANTHER" id="PTHR47019:SF1">
    <property type="entry name" value="LIPID II FLIPPASE MURJ"/>
    <property type="match status" value="1"/>
</dbReference>
<reference evidence="12 13" key="1">
    <citation type="journal article" date="2022" name="Nat. Microbiol.">
        <title>The microbiome of a bacterivorous marine choanoflagellate contains a resource-demanding obligate bacterial associate.</title>
        <authorList>
            <person name="Needham D.M."/>
            <person name="Poirier C."/>
            <person name="Bachy C."/>
            <person name="George E.E."/>
            <person name="Wilken S."/>
            <person name="Yung C.C.M."/>
            <person name="Limardo A.J."/>
            <person name="Morando M."/>
            <person name="Sudek L."/>
            <person name="Malmstrom R.R."/>
            <person name="Keeling P.J."/>
            <person name="Santoro A.E."/>
            <person name="Worden A.Z."/>
        </authorList>
    </citation>
    <scope>NUCLEOTIDE SEQUENCE [LARGE SCALE GENOMIC DNA]</scope>
    <source>
        <strain evidence="12 13">Comchoano-2</strain>
    </source>
</reference>